<feature type="region of interest" description="Disordered" evidence="10">
    <location>
        <begin position="462"/>
        <end position="486"/>
    </location>
</feature>
<gene>
    <name evidence="15" type="ORF">G5A66_08935</name>
    <name evidence="14" type="ORF">G5A75_08955</name>
</gene>
<dbReference type="AlphaFoldDB" id="A0A850HM48"/>
<dbReference type="GO" id="GO:0008360">
    <property type="term" value="P:regulation of cell shape"/>
    <property type="evidence" value="ECO:0007669"/>
    <property type="project" value="UniProtKB-KW"/>
</dbReference>
<name>A0A850HM48_9FIRM</name>
<dbReference type="Proteomes" id="UP000701680">
    <property type="component" value="Unassembled WGS sequence"/>
</dbReference>
<evidence type="ECO:0000256" key="7">
    <source>
        <dbReference type="PIRSR" id="PIRSR618044-1"/>
    </source>
</evidence>
<evidence type="ECO:0000256" key="6">
    <source>
        <dbReference type="ARBA" id="ARBA00023316"/>
    </source>
</evidence>
<dbReference type="SUPFAM" id="SSF56601">
    <property type="entry name" value="beta-lactamase/transpeptidase-like"/>
    <property type="match status" value="1"/>
</dbReference>
<dbReference type="Proteomes" id="UP000528555">
    <property type="component" value="Unassembled WGS sequence"/>
</dbReference>
<keyword evidence="4" id="KW-0133">Cell shape</keyword>
<evidence type="ECO:0000256" key="11">
    <source>
        <dbReference type="SAM" id="Phobius"/>
    </source>
</evidence>
<sequence length="486" mass="54507">MRRGVRLLSASLMLIFSLSMGMTAHATRENGTENAAEAQTPEEELTPEEQARKALEDAYAIPVESNGIKNWPQGPGTYGDAAIVMEAGTGAILYAKNIDAQEYPASITKLLTTLIALENGEMDDTVTFSHDSIACIQPGDSAIGMKEGNQLTLEQGLYATLLASANEVAYAVGESVGVNAGHDYSWFLEQMNAKCRELGGENSNFVNTSGLHDPNHYTCAIDMALIGRELFKYPEFFAMAQTLNYTIMASETTEEHIFQQHHKMMMPGNKNYYEYVIGGKTGFTSDALSTLVTMTDNGDMKLICVVLRTQTGNTYSDTRNLCEYVYSNFQKVKVAGLEESKDVKKILDEEETGYVVLPQGIEFQDLKMELEPDGGTSDKATLTYTYEGNVVGSVRAKLSDEYLDEHGAKLKKISTKKEEKNEKGWTLKEKILAVCIVVSILLILLFIWMLIRRNRRRRRARRIAQRRRCRQAMEQRERNPRRNSRR</sequence>
<dbReference type="PRINTS" id="PR00725">
    <property type="entry name" value="DADACBPTASE1"/>
</dbReference>
<evidence type="ECO:0000256" key="1">
    <source>
        <dbReference type="ARBA" id="ARBA00007164"/>
    </source>
</evidence>
<feature type="transmembrane region" description="Helical" evidence="11">
    <location>
        <begin position="431"/>
        <end position="451"/>
    </location>
</feature>
<evidence type="ECO:0000256" key="2">
    <source>
        <dbReference type="ARBA" id="ARBA00022729"/>
    </source>
</evidence>
<evidence type="ECO:0000313" key="15">
    <source>
        <dbReference type="EMBL" id="NVH58767.1"/>
    </source>
</evidence>
<proteinExistence type="inferred from homology"/>
<evidence type="ECO:0000259" key="13">
    <source>
        <dbReference type="Pfam" id="PF00768"/>
    </source>
</evidence>
<dbReference type="GO" id="GO:0009252">
    <property type="term" value="P:peptidoglycan biosynthetic process"/>
    <property type="evidence" value="ECO:0007669"/>
    <property type="project" value="UniProtKB-KW"/>
</dbReference>
<dbReference type="GO" id="GO:0071555">
    <property type="term" value="P:cell wall organization"/>
    <property type="evidence" value="ECO:0007669"/>
    <property type="project" value="UniProtKB-KW"/>
</dbReference>
<evidence type="ECO:0000256" key="5">
    <source>
        <dbReference type="ARBA" id="ARBA00022984"/>
    </source>
</evidence>
<reference evidence="15" key="2">
    <citation type="submission" date="2020-02" db="EMBL/GenBank/DDBJ databases">
        <authorList>
            <person name="Littmann E."/>
            <person name="Sorbara M."/>
        </authorList>
    </citation>
    <scope>NUCLEOTIDE SEQUENCE</scope>
    <source>
        <strain evidence="15">MSK.17.11</strain>
        <strain evidence="14">MSK.17.38</strain>
    </source>
</reference>
<keyword evidence="11" id="KW-0812">Transmembrane</keyword>
<dbReference type="Pfam" id="PF00768">
    <property type="entry name" value="Peptidase_S11"/>
    <property type="match status" value="1"/>
</dbReference>
<protein>
    <submittedName>
        <fullName evidence="15">D-alanyl-D-alanine carboxypeptidase</fullName>
    </submittedName>
</protein>
<keyword evidence="6" id="KW-0961">Cell wall biogenesis/degradation</keyword>
<feature type="signal peptide" evidence="12">
    <location>
        <begin position="1"/>
        <end position="26"/>
    </location>
</feature>
<dbReference type="InterPro" id="IPR001967">
    <property type="entry name" value="Peptidase_S11_N"/>
</dbReference>
<keyword evidence="11" id="KW-1133">Transmembrane helix</keyword>
<keyword evidence="2 12" id="KW-0732">Signal</keyword>
<dbReference type="GO" id="GO:0009002">
    <property type="term" value="F:serine-type D-Ala-D-Ala carboxypeptidase activity"/>
    <property type="evidence" value="ECO:0007669"/>
    <property type="project" value="InterPro"/>
</dbReference>
<reference evidence="16 17" key="1">
    <citation type="journal article" date="2020" name="Cell Host Microbe">
        <title>Functional and Genomic Variation between Human-Derived Isolates of Lachnospiraceae Reveals Inter- and Intra-Species Diversity.</title>
        <authorList>
            <person name="Sorbara M.T."/>
            <person name="Littmann E.R."/>
            <person name="Fontana E."/>
            <person name="Moody T.U."/>
            <person name="Kohout C.E."/>
            <person name="Gjonbalaj M."/>
            <person name="Eaton V."/>
            <person name="Seok R."/>
            <person name="Leiner I.M."/>
            <person name="Pamer E.G."/>
        </authorList>
    </citation>
    <scope>NUCLEOTIDE SEQUENCE [LARGE SCALE GENOMIC DNA]</scope>
    <source>
        <strain evidence="15 16">MSK.17.11</strain>
        <strain evidence="14 17">MSK.17.38</strain>
    </source>
</reference>
<feature type="compositionally biased region" description="Basic and acidic residues" evidence="10">
    <location>
        <begin position="471"/>
        <end position="480"/>
    </location>
</feature>
<feature type="active site" evidence="7">
    <location>
        <position position="164"/>
    </location>
</feature>
<keyword evidence="3" id="KW-0378">Hydrolase</keyword>
<evidence type="ECO:0000256" key="9">
    <source>
        <dbReference type="RuleBase" id="RU004016"/>
    </source>
</evidence>
<dbReference type="RefSeq" id="WP_173814841.1">
    <property type="nucleotide sequence ID" value="NZ_JAAITX010000005.1"/>
</dbReference>
<keyword evidence="15" id="KW-0121">Carboxypeptidase</keyword>
<evidence type="ECO:0000256" key="12">
    <source>
        <dbReference type="SAM" id="SignalP"/>
    </source>
</evidence>
<dbReference type="PANTHER" id="PTHR21581:SF26">
    <property type="entry name" value="D-ALANYL-D-ALANINE ENDOPEPTIDASE"/>
    <property type="match status" value="1"/>
</dbReference>
<comment type="similarity">
    <text evidence="1 9">Belongs to the peptidase S11 family.</text>
</comment>
<dbReference type="EMBL" id="JAAITX010000005">
    <property type="protein sequence ID" value="NVH58767.1"/>
    <property type="molecule type" value="Genomic_DNA"/>
</dbReference>
<feature type="active site" description="Acyl-ester intermediate" evidence="7">
    <location>
        <position position="106"/>
    </location>
</feature>
<dbReference type="InterPro" id="IPR012338">
    <property type="entry name" value="Beta-lactam/transpept-like"/>
</dbReference>
<evidence type="ECO:0000256" key="8">
    <source>
        <dbReference type="PIRSR" id="PIRSR618044-2"/>
    </source>
</evidence>
<dbReference type="EMBL" id="JAAIUO010000005">
    <property type="protein sequence ID" value="NSK14993.1"/>
    <property type="molecule type" value="Genomic_DNA"/>
</dbReference>
<dbReference type="PANTHER" id="PTHR21581">
    <property type="entry name" value="D-ALANYL-D-ALANINE CARBOXYPEPTIDASE"/>
    <property type="match status" value="1"/>
</dbReference>
<feature type="binding site" evidence="8">
    <location>
        <position position="280"/>
    </location>
    <ligand>
        <name>substrate</name>
    </ligand>
</feature>
<keyword evidence="15" id="KW-0645">Protease</keyword>
<organism evidence="15 16">
    <name type="scientific">Dorea phocaeensis</name>
    <dbReference type="NCBI Taxonomy" id="2040291"/>
    <lineage>
        <taxon>Bacteria</taxon>
        <taxon>Bacillati</taxon>
        <taxon>Bacillota</taxon>
        <taxon>Clostridia</taxon>
        <taxon>Lachnospirales</taxon>
        <taxon>Lachnospiraceae</taxon>
        <taxon>Dorea</taxon>
    </lineage>
</organism>
<evidence type="ECO:0000313" key="17">
    <source>
        <dbReference type="Proteomes" id="UP000701680"/>
    </source>
</evidence>
<dbReference type="InterPro" id="IPR018044">
    <property type="entry name" value="Peptidase_S11"/>
</dbReference>
<evidence type="ECO:0000256" key="10">
    <source>
        <dbReference type="SAM" id="MobiDB-lite"/>
    </source>
</evidence>
<comment type="caution">
    <text evidence="15">The sequence shown here is derived from an EMBL/GenBank/DDBJ whole genome shotgun (WGS) entry which is preliminary data.</text>
</comment>
<feature type="chain" id="PRO_5032788375" evidence="12">
    <location>
        <begin position="27"/>
        <end position="486"/>
    </location>
</feature>
<feature type="active site" description="Proton acceptor" evidence="7">
    <location>
        <position position="109"/>
    </location>
</feature>
<evidence type="ECO:0000256" key="3">
    <source>
        <dbReference type="ARBA" id="ARBA00022801"/>
    </source>
</evidence>
<dbReference type="Gene3D" id="3.40.710.10">
    <property type="entry name" value="DD-peptidase/beta-lactamase superfamily"/>
    <property type="match status" value="1"/>
</dbReference>
<dbReference type="GO" id="GO:0006508">
    <property type="term" value="P:proteolysis"/>
    <property type="evidence" value="ECO:0007669"/>
    <property type="project" value="InterPro"/>
</dbReference>
<keyword evidence="5" id="KW-0573">Peptidoglycan synthesis</keyword>
<feature type="domain" description="Peptidase S11 D-alanyl-D-alanine carboxypeptidase A N-terminal" evidence="13">
    <location>
        <begin position="79"/>
        <end position="310"/>
    </location>
</feature>
<keyword evidence="16" id="KW-1185">Reference proteome</keyword>
<evidence type="ECO:0000256" key="4">
    <source>
        <dbReference type="ARBA" id="ARBA00022960"/>
    </source>
</evidence>
<keyword evidence="11" id="KW-0472">Membrane</keyword>
<accession>A0A850HM48</accession>
<evidence type="ECO:0000313" key="16">
    <source>
        <dbReference type="Proteomes" id="UP000528555"/>
    </source>
</evidence>
<evidence type="ECO:0000313" key="14">
    <source>
        <dbReference type="EMBL" id="NSK14993.1"/>
    </source>
</evidence>
<feature type="region of interest" description="Disordered" evidence="10">
    <location>
        <begin position="28"/>
        <end position="48"/>
    </location>
</feature>